<dbReference type="PROSITE" id="PS51257">
    <property type="entry name" value="PROKAR_LIPOPROTEIN"/>
    <property type="match status" value="1"/>
</dbReference>
<organism evidence="4 5">
    <name type="scientific">Cupriavidus pampae</name>
    <dbReference type="NCBI Taxonomy" id="659251"/>
    <lineage>
        <taxon>Bacteria</taxon>
        <taxon>Pseudomonadati</taxon>
        <taxon>Pseudomonadota</taxon>
        <taxon>Betaproteobacteria</taxon>
        <taxon>Burkholderiales</taxon>
        <taxon>Burkholderiaceae</taxon>
        <taxon>Cupriavidus</taxon>
    </lineage>
</organism>
<dbReference type="Proteomes" id="UP000706525">
    <property type="component" value="Unassembled WGS sequence"/>
</dbReference>
<keyword evidence="2" id="KW-0732">Signal</keyword>
<comment type="caution">
    <text evidence="4">The sequence shown here is derived from an EMBL/GenBank/DDBJ whole genome shotgun (WGS) entry which is preliminary data.</text>
</comment>
<proteinExistence type="predicted"/>
<protein>
    <recommendedName>
        <fullName evidence="3">BD-FAE-like domain-containing protein</fullName>
    </recommendedName>
</protein>
<dbReference type="Gene3D" id="3.40.50.1820">
    <property type="entry name" value="alpha/beta hydrolase"/>
    <property type="match status" value="1"/>
</dbReference>
<dbReference type="PANTHER" id="PTHR48081:SF9">
    <property type="entry name" value="CARBOXYLESTERASE"/>
    <property type="match status" value="1"/>
</dbReference>
<keyword evidence="1" id="KW-0378">Hydrolase</keyword>
<dbReference type="EMBL" id="CAJZAG010000002">
    <property type="protein sequence ID" value="CAG9166669.1"/>
    <property type="molecule type" value="Genomic_DNA"/>
</dbReference>
<feature type="signal peptide" evidence="2">
    <location>
        <begin position="1"/>
        <end position="24"/>
    </location>
</feature>
<dbReference type="InterPro" id="IPR049492">
    <property type="entry name" value="BD-FAE-like_dom"/>
</dbReference>
<accession>A0ABM8WH06</accession>
<evidence type="ECO:0000259" key="3">
    <source>
        <dbReference type="Pfam" id="PF20434"/>
    </source>
</evidence>
<name>A0ABM8WH06_9BURK</name>
<dbReference type="InterPro" id="IPR050300">
    <property type="entry name" value="GDXG_lipolytic_enzyme"/>
</dbReference>
<dbReference type="Pfam" id="PF20434">
    <property type="entry name" value="BD-FAE"/>
    <property type="match status" value="1"/>
</dbReference>
<evidence type="ECO:0000256" key="2">
    <source>
        <dbReference type="SAM" id="SignalP"/>
    </source>
</evidence>
<dbReference type="InterPro" id="IPR029058">
    <property type="entry name" value="AB_hydrolase_fold"/>
</dbReference>
<feature type="chain" id="PRO_5046097214" description="BD-FAE-like domain-containing protein" evidence="2">
    <location>
        <begin position="25"/>
        <end position="295"/>
    </location>
</feature>
<sequence>MSARMLRFAAALSSLLAISGCSTTDALNALTSSGDYTRHADIAYATRHRTKLDVYVPRVLACGDKAPVVVFFYGGTWNTGSRGDYAFVAASFARHGILTVIADYRLYPEVTYPDFLVDSAKAVAWTLRGIGGYQGDPARVFVMGHSAGGYNAAMLALDARWLEGAGARPSQLRGWIGLAGPYDFLPIENPDAKPVFHHPNYPAGTQPIDHVTSQSPPAFIGVDTGDRLVNPQRNSAQMAQKLRAANVPVTYREYGHLSHPLLIGVFAGPLRWLSEVSDDVPEFVLANGACTTFNE</sequence>
<evidence type="ECO:0000256" key="1">
    <source>
        <dbReference type="ARBA" id="ARBA00022801"/>
    </source>
</evidence>
<evidence type="ECO:0000313" key="4">
    <source>
        <dbReference type="EMBL" id="CAG9166669.1"/>
    </source>
</evidence>
<gene>
    <name evidence="4" type="ORF">LMG32289_01124</name>
</gene>
<dbReference type="PANTHER" id="PTHR48081">
    <property type="entry name" value="AB HYDROLASE SUPERFAMILY PROTEIN C4A8.06C"/>
    <property type="match status" value="1"/>
</dbReference>
<feature type="domain" description="BD-FAE-like" evidence="3">
    <location>
        <begin position="52"/>
        <end position="242"/>
    </location>
</feature>
<dbReference type="SUPFAM" id="SSF53474">
    <property type="entry name" value="alpha/beta-Hydrolases"/>
    <property type="match status" value="1"/>
</dbReference>
<reference evidence="4 5" key="1">
    <citation type="submission" date="2021-08" db="EMBL/GenBank/DDBJ databases">
        <authorList>
            <person name="Peeters C."/>
        </authorList>
    </citation>
    <scope>NUCLEOTIDE SEQUENCE [LARGE SCALE GENOMIC DNA]</scope>
    <source>
        <strain evidence="4 5">LMG 32289</strain>
    </source>
</reference>
<dbReference type="RefSeq" id="WP_223983037.1">
    <property type="nucleotide sequence ID" value="NZ_CAJZAG010000002.1"/>
</dbReference>
<keyword evidence="5" id="KW-1185">Reference proteome</keyword>
<evidence type="ECO:0000313" key="5">
    <source>
        <dbReference type="Proteomes" id="UP000706525"/>
    </source>
</evidence>